<evidence type="ECO:0000313" key="3">
    <source>
        <dbReference type="Proteomes" id="UP001596122"/>
    </source>
</evidence>
<accession>A0ABW0GSY0</accession>
<name>A0ABW0GSY0_9MICO</name>
<evidence type="ECO:0008006" key="4">
    <source>
        <dbReference type="Google" id="ProtNLM"/>
    </source>
</evidence>
<sequence length="194" mass="20510">MSRTVVGVDRAVVAVLGVLLLAGGSALALWSLGRWPAAWWPGTAEEVDASGLAALAEHPWWPWALGVVGVVAVALALRSLVAHAVRPRVGSLRLHPAPLPGRLRADLGAVAGAASRALQAQPGIDECGARLRLERHLPVVELHARVDASTPVSVVRSAVDRTREELSAVVPEGAVALRVTVSVDRDRYENPRVR</sequence>
<comment type="caution">
    <text evidence="2">The sequence shown here is derived from an EMBL/GenBank/DDBJ whole genome shotgun (WGS) entry which is preliminary data.</text>
</comment>
<dbReference type="RefSeq" id="WP_340270384.1">
    <property type="nucleotide sequence ID" value="NZ_JBBEOG010000006.1"/>
</dbReference>
<dbReference type="EMBL" id="JBHSLD010000028">
    <property type="protein sequence ID" value="MFC5382683.1"/>
    <property type="molecule type" value="Genomic_DNA"/>
</dbReference>
<keyword evidence="1" id="KW-0812">Transmembrane</keyword>
<feature type="transmembrane region" description="Helical" evidence="1">
    <location>
        <begin position="60"/>
        <end position="81"/>
    </location>
</feature>
<dbReference type="Proteomes" id="UP001596122">
    <property type="component" value="Unassembled WGS sequence"/>
</dbReference>
<keyword evidence="1" id="KW-0472">Membrane</keyword>
<keyword evidence="3" id="KW-1185">Reference proteome</keyword>
<feature type="transmembrane region" description="Helical" evidence="1">
    <location>
        <begin position="12"/>
        <end position="32"/>
    </location>
</feature>
<gene>
    <name evidence="2" type="ORF">ACFPJ6_18105</name>
</gene>
<evidence type="ECO:0000256" key="1">
    <source>
        <dbReference type="SAM" id="Phobius"/>
    </source>
</evidence>
<keyword evidence="1" id="KW-1133">Transmembrane helix</keyword>
<proteinExistence type="predicted"/>
<evidence type="ECO:0000313" key="2">
    <source>
        <dbReference type="EMBL" id="MFC5382683.1"/>
    </source>
</evidence>
<reference evidence="3" key="1">
    <citation type="journal article" date="2019" name="Int. J. Syst. Evol. Microbiol.">
        <title>The Global Catalogue of Microorganisms (GCM) 10K type strain sequencing project: providing services to taxonomists for standard genome sequencing and annotation.</title>
        <authorList>
            <consortium name="The Broad Institute Genomics Platform"/>
            <consortium name="The Broad Institute Genome Sequencing Center for Infectious Disease"/>
            <person name="Wu L."/>
            <person name="Ma J."/>
        </authorList>
    </citation>
    <scope>NUCLEOTIDE SEQUENCE [LARGE SCALE GENOMIC DNA]</scope>
    <source>
        <strain evidence="3">CCUG 43114</strain>
    </source>
</reference>
<organism evidence="2 3">
    <name type="scientific">Aquipuribacter nitratireducens</name>
    <dbReference type="NCBI Taxonomy" id="650104"/>
    <lineage>
        <taxon>Bacteria</taxon>
        <taxon>Bacillati</taxon>
        <taxon>Actinomycetota</taxon>
        <taxon>Actinomycetes</taxon>
        <taxon>Micrococcales</taxon>
        <taxon>Intrasporangiaceae</taxon>
        <taxon>Aquipuribacter</taxon>
    </lineage>
</organism>
<protein>
    <recommendedName>
        <fullName evidence="4">Alkaline shock response membrane anchor protein AmaP</fullName>
    </recommendedName>
</protein>